<evidence type="ECO:0000256" key="2">
    <source>
        <dbReference type="ARBA" id="ARBA00004922"/>
    </source>
</evidence>
<dbReference type="InterPro" id="IPR001296">
    <property type="entry name" value="Glyco_trans_1"/>
</dbReference>
<evidence type="ECO:0000256" key="6">
    <source>
        <dbReference type="ARBA" id="ARBA00022679"/>
    </source>
</evidence>
<keyword evidence="7" id="KW-0812">Transmembrane</keyword>
<evidence type="ECO:0000313" key="19">
    <source>
        <dbReference type="Proteomes" id="UP000029839"/>
    </source>
</evidence>
<dbReference type="EC" id="2.4.1.257" evidence="3"/>
<feature type="domain" description="Glycosyltransferase subfamily 4-like N-terminal" evidence="17">
    <location>
        <begin position="14"/>
        <end position="184"/>
    </location>
</feature>
<reference evidence="18 19" key="1">
    <citation type="submission" date="2013-08" db="EMBL/GenBank/DDBJ databases">
        <title>Genome sequencing of Cellulomonas carbonis T26.</title>
        <authorList>
            <person name="Chen F."/>
            <person name="Li Y."/>
            <person name="Wang G."/>
        </authorList>
    </citation>
    <scope>NUCLEOTIDE SEQUENCE [LARGE SCALE GENOMIC DNA]</scope>
    <source>
        <strain evidence="18 19">T26</strain>
    </source>
</reference>
<dbReference type="Proteomes" id="UP000029839">
    <property type="component" value="Unassembled WGS sequence"/>
</dbReference>
<dbReference type="EMBL" id="AXCY01000055">
    <property type="protein sequence ID" value="KGM10292.1"/>
    <property type="molecule type" value="Genomic_DNA"/>
</dbReference>
<keyword evidence="9" id="KW-1133">Transmembrane helix</keyword>
<dbReference type="PANTHER" id="PTHR45918:SF1">
    <property type="entry name" value="ALPHA-1,3_1,6-MANNOSYLTRANSFERASE ALG2"/>
    <property type="match status" value="1"/>
</dbReference>
<name>A0A0A0BRN6_9CELL</name>
<evidence type="ECO:0000256" key="12">
    <source>
        <dbReference type="ARBA" id="ARBA00032333"/>
    </source>
</evidence>
<dbReference type="Gene3D" id="3.40.50.2000">
    <property type="entry name" value="Glycogen Phosphorylase B"/>
    <property type="match status" value="2"/>
</dbReference>
<evidence type="ECO:0000256" key="5">
    <source>
        <dbReference type="ARBA" id="ARBA00022676"/>
    </source>
</evidence>
<dbReference type="EC" id="2.4.1.132" evidence="4"/>
<comment type="pathway">
    <text evidence="2">Protein modification; protein glycosylation.</text>
</comment>
<dbReference type="GO" id="GO:0102704">
    <property type="term" value="F:GDP-Man:Man(2)GlcNAc(2)-PP-Dol alpha-1,6-mannosyltransferase activity"/>
    <property type="evidence" value="ECO:0007669"/>
    <property type="project" value="UniProtKB-EC"/>
</dbReference>
<comment type="caution">
    <text evidence="18">The sequence shown here is derived from an EMBL/GenBank/DDBJ whole genome shotgun (WGS) entry which is preliminary data.</text>
</comment>
<keyword evidence="8" id="KW-0256">Endoplasmic reticulum</keyword>
<dbReference type="AlphaFoldDB" id="A0A0A0BRN6"/>
<evidence type="ECO:0000259" key="16">
    <source>
        <dbReference type="Pfam" id="PF00534"/>
    </source>
</evidence>
<evidence type="ECO:0000256" key="14">
    <source>
        <dbReference type="ARBA" id="ARBA00045103"/>
    </source>
</evidence>
<feature type="domain" description="Glycosyl transferase family 1" evidence="16">
    <location>
        <begin position="240"/>
        <end position="319"/>
    </location>
</feature>
<evidence type="ECO:0000259" key="17">
    <source>
        <dbReference type="Pfam" id="PF13439"/>
    </source>
</evidence>
<protein>
    <recommendedName>
        <fullName evidence="11">GDP-Man:Man(1)GlcNAc(2)-PP-Dol alpha-1,3-mannosyltransferase</fullName>
        <ecNumber evidence="4">2.4.1.132</ecNumber>
        <ecNumber evidence="3">2.4.1.257</ecNumber>
    </recommendedName>
    <alternativeName>
        <fullName evidence="13">GDP-Man:Man(1)GlcNAc(2)-PP-dolichol mannosyltransferase</fullName>
    </alternativeName>
    <alternativeName>
        <fullName evidence="12">GDP-Man:Man(2)GlcNAc(2)-PP-Dol alpha-1,6-mannosyltransferase</fullName>
    </alternativeName>
</protein>
<evidence type="ECO:0000256" key="11">
    <source>
        <dbReference type="ARBA" id="ARBA00032047"/>
    </source>
</evidence>
<evidence type="ECO:0000256" key="8">
    <source>
        <dbReference type="ARBA" id="ARBA00022824"/>
    </source>
</evidence>
<evidence type="ECO:0000256" key="10">
    <source>
        <dbReference type="ARBA" id="ARBA00023136"/>
    </source>
</evidence>
<keyword evidence="5" id="KW-0328">Glycosyltransferase</keyword>
<keyword evidence="19" id="KW-1185">Reference proteome</keyword>
<accession>A0A0A0BRN6</accession>
<proteinExistence type="predicted"/>
<organism evidence="18 19">
    <name type="scientific">Cellulomonas carbonis T26</name>
    <dbReference type="NCBI Taxonomy" id="947969"/>
    <lineage>
        <taxon>Bacteria</taxon>
        <taxon>Bacillati</taxon>
        <taxon>Actinomycetota</taxon>
        <taxon>Actinomycetes</taxon>
        <taxon>Micrococcales</taxon>
        <taxon>Cellulomonadaceae</taxon>
        <taxon>Cellulomonas</taxon>
    </lineage>
</organism>
<dbReference type="OrthoDB" id="9801573at2"/>
<evidence type="ECO:0000256" key="4">
    <source>
        <dbReference type="ARBA" id="ARBA00012649"/>
    </source>
</evidence>
<evidence type="ECO:0000313" key="18">
    <source>
        <dbReference type="EMBL" id="KGM10292.1"/>
    </source>
</evidence>
<keyword evidence="10" id="KW-0472">Membrane</keyword>
<comment type="catalytic activity">
    <reaction evidence="15">
        <text>an alpha-D-Man-(1-&gt;3)-beta-D-Man-(1-&gt;4)-beta-D-GlcNAc-(1-&gt;4)-alpha-D-GlcNAc-diphospho-di-trans,poly-cis-dolichol + GDP-alpha-D-mannose = an alpha-D-Man-(1-&gt;3)-[alpha-D-Man-(1-&gt;6)]-beta-D-Man-(1-&gt;4)-beta-D-GlcNAc-(1-&gt;4)-alpha-D-GlcNAc-diphospho-di-trans,poly-cis-dolichol + GDP + H(+)</text>
        <dbReference type="Rhea" id="RHEA:29519"/>
        <dbReference type="Rhea" id="RHEA-COMP:19513"/>
        <dbReference type="Rhea" id="RHEA-COMP:19515"/>
        <dbReference type="ChEBI" id="CHEBI:15378"/>
        <dbReference type="ChEBI" id="CHEBI:57527"/>
        <dbReference type="ChEBI" id="CHEBI:58189"/>
        <dbReference type="ChEBI" id="CHEBI:132510"/>
        <dbReference type="ChEBI" id="CHEBI:132511"/>
        <dbReference type="EC" id="2.4.1.257"/>
    </reaction>
    <physiologicalReaction direction="left-to-right" evidence="15">
        <dbReference type="Rhea" id="RHEA:29520"/>
    </physiologicalReaction>
</comment>
<comment type="subcellular location">
    <subcellularLocation>
        <location evidence="1">Endoplasmic reticulum membrane</location>
    </subcellularLocation>
</comment>
<dbReference type="InterPro" id="IPR028098">
    <property type="entry name" value="Glyco_trans_4-like_N"/>
</dbReference>
<reference evidence="18 19" key="2">
    <citation type="journal article" date="2015" name="Stand. Genomic Sci.">
        <title>Draft genome sequence of Cellulomonas carbonis T26(T) and comparative analysis of six Cellulomonas genomes.</title>
        <authorList>
            <person name="Zhuang W."/>
            <person name="Zhang S."/>
            <person name="Xia X."/>
            <person name="Wang G."/>
        </authorList>
    </citation>
    <scope>NUCLEOTIDE SEQUENCE [LARGE SCALE GENOMIC DNA]</scope>
    <source>
        <strain evidence="18 19">T26</strain>
    </source>
</reference>
<sequence length="365" mass="39223">MRLALAHDYLTQRGGAERVALLLTKVFPGAPLYTSVYNPTTTFDGFGDVDIRVSRLQRVPAFRKDPRLALLALANAWDSTQPDAADVVVASSTGWAHGVNVPDGVRKVVYCHNPARWLYQAEDYLTSRAARGALGVVRPGLMAWDRRAARSADRYLANSSVVAARIRATYGIDAEVLHPPVSIDAAGEQEPVEGLEPGFWLTIARGRGYKNTSAVVEGTRGTGSPLVVAGTSEPFADAPHVRPVGVVSDAQLRWLYANARALVSVSREDFGLTPLEANAFGTPSAVLRAGGFLDSTAEGVSGEFIEHATPEAVHRTLSTFPDHDRAAVRRHAERFSLEEFSRRMWSVVSEVGGVRAPVGADAAVA</sequence>
<keyword evidence="6 18" id="KW-0808">Transferase</keyword>
<gene>
    <name evidence="18" type="ORF">N868_15705</name>
</gene>
<evidence type="ECO:0000256" key="3">
    <source>
        <dbReference type="ARBA" id="ARBA00011969"/>
    </source>
</evidence>
<dbReference type="Pfam" id="PF00534">
    <property type="entry name" value="Glycos_transf_1"/>
    <property type="match status" value="1"/>
</dbReference>
<evidence type="ECO:0000256" key="7">
    <source>
        <dbReference type="ARBA" id="ARBA00022692"/>
    </source>
</evidence>
<dbReference type="PANTHER" id="PTHR45918">
    <property type="entry name" value="ALPHA-1,3/1,6-MANNOSYLTRANSFERASE ALG2"/>
    <property type="match status" value="1"/>
</dbReference>
<comment type="catalytic activity">
    <reaction evidence="14">
        <text>a beta-D-Man-(1-&gt;4)-beta-D-GlcNAc-(1-&gt;4)-alpha-D-GlcNAc-diphospho-di-trans,poly-cis-dolichol + GDP-alpha-D-mannose = an alpha-D-Man-(1-&gt;3)-beta-D-Man-(1-&gt;4)-beta-D-GlcNAc-(1-&gt;4)-alpha-D-GlcNAc-diphospho-di-trans,poly-cis-dolichol + GDP + H(+)</text>
        <dbReference type="Rhea" id="RHEA:29515"/>
        <dbReference type="Rhea" id="RHEA-COMP:19511"/>
        <dbReference type="Rhea" id="RHEA-COMP:19513"/>
        <dbReference type="ChEBI" id="CHEBI:15378"/>
        <dbReference type="ChEBI" id="CHEBI:57527"/>
        <dbReference type="ChEBI" id="CHEBI:58189"/>
        <dbReference type="ChEBI" id="CHEBI:58472"/>
        <dbReference type="ChEBI" id="CHEBI:132510"/>
        <dbReference type="EC" id="2.4.1.132"/>
    </reaction>
    <physiologicalReaction direction="left-to-right" evidence="14">
        <dbReference type="Rhea" id="RHEA:29516"/>
    </physiologicalReaction>
</comment>
<dbReference type="RefSeq" id="WP_052426272.1">
    <property type="nucleotide sequence ID" value="NZ_AXCY01000055.1"/>
</dbReference>
<evidence type="ECO:0000256" key="13">
    <source>
        <dbReference type="ARBA" id="ARBA00032874"/>
    </source>
</evidence>
<evidence type="ECO:0000256" key="9">
    <source>
        <dbReference type="ARBA" id="ARBA00022989"/>
    </source>
</evidence>
<dbReference type="SUPFAM" id="SSF53756">
    <property type="entry name" value="UDP-Glycosyltransferase/glycogen phosphorylase"/>
    <property type="match status" value="1"/>
</dbReference>
<dbReference type="GO" id="GO:0004378">
    <property type="term" value="F:GDP-Man:Man(1)GlcNAc(2)-PP-Dol alpha-1,3-mannosyltransferase activity"/>
    <property type="evidence" value="ECO:0007669"/>
    <property type="project" value="UniProtKB-EC"/>
</dbReference>
<dbReference type="Pfam" id="PF13439">
    <property type="entry name" value="Glyco_transf_4"/>
    <property type="match status" value="1"/>
</dbReference>
<evidence type="ECO:0000256" key="15">
    <source>
        <dbReference type="ARBA" id="ARBA00045104"/>
    </source>
</evidence>
<dbReference type="InterPro" id="IPR027054">
    <property type="entry name" value="ALG2"/>
</dbReference>
<evidence type="ECO:0000256" key="1">
    <source>
        <dbReference type="ARBA" id="ARBA00004586"/>
    </source>
</evidence>